<dbReference type="RefSeq" id="WP_073088967.1">
    <property type="nucleotide sequence ID" value="NZ_FRBC01000008.1"/>
</dbReference>
<evidence type="ECO:0000313" key="1">
    <source>
        <dbReference type="EMBL" id="SHK58348.1"/>
    </source>
</evidence>
<dbReference type="OrthoDB" id="2679764at2"/>
<protein>
    <submittedName>
        <fullName evidence="1">Uncharacterized protein</fullName>
    </submittedName>
</protein>
<dbReference type="AlphaFoldDB" id="A0A1M6TNH5"/>
<evidence type="ECO:0000313" key="2">
    <source>
        <dbReference type="Proteomes" id="UP000184263"/>
    </source>
</evidence>
<organism evidence="1 2">
    <name type="scientific">Selenomonas ruminantium</name>
    <dbReference type="NCBI Taxonomy" id="971"/>
    <lineage>
        <taxon>Bacteria</taxon>
        <taxon>Bacillati</taxon>
        <taxon>Bacillota</taxon>
        <taxon>Negativicutes</taxon>
        <taxon>Selenomonadales</taxon>
        <taxon>Selenomonadaceae</taxon>
        <taxon>Selenomonas</taxon>
    </lineage>
</organism>
<sequence>MKTGRTLQELGLELQRQRSVRQDYVADSRSLSFRTEEGNSKLALNMGEKMLEFGVNPLAHQQISTRLGIPLKYYQRMQKEATALLDANVNNWLQQTKDRRML</sequence>
<reference evidence="1 2" key="1">
    <citation type="submission" date="2016-11" db="EMBL/GenBank/DDBJ databases">
        <authorList>
            <person name="Jaros S."/>
            <person name="Januszkiewicz K."/>
            <person name="Wedrychowicz H."/>
        </authorList>
    </citation>
    <scope>NUCLEOTIDE SEQUENCE [LARGE SCALE GENOMIC DNA]</scope>
    <source>
        <strain evidence="1 2">HD4</strain>
    </source>
</reference>
<name>A0A1M6TNH5_SELRU</name>
<dbReference type="EMBL" id="FRBC01000008">
    <property type="protein sequence ID" value="SHK58348.1"/>
    <property type="molecule type" value="Genomic_DNA"/>
</dbReference>
<gene>
    <name evidence="1" type="ORF">SAMN05216582_10874</name>
</gene>
<dbReference type="Proteomes" id="UP000184263">
    <property type="component" value="Unassembled WGS sequence"/>
</dbReference>
<accession>A0A1M6TNH5</accession>
<proteinExistence type="predicted"/>